<dbReference type="Pfam" id="PF10242">
    <property type="entry name" value="L_HMGIC_fpl"/>
    <property type="match status" value="1"/>
</dbReference>
<feature type="transmembrane region" description="Helical" evidence="5">
    <location>
        <begin position="168"/>
        <end position="190"/>
    </location>
</feature>
<evidence type="ECO:0000256" key="4">
    <source>
        <dbReference type="ARBA" id="ARBA00023136"/>
    </source>
</evidence>
<evidence type="ECO:0000256" key="5">
    <source>
        <dbReference type="SAM" id="Phobius"/>
    </source>
</evidence>
<keyword evidence="6" id="KW-1185">Reference proteome</keyword>
<dbReference type="PANTHER" id="PTHR12489">
    <property type="entry name" value="LIPOMA HMGIC FUSION PARTNER-LIKE PROTEIN"/>
    <property type="match status" value="1"/>
</dbReference>
<dbReference type="Gene3D" id="1.20.140.150">
    <property type="match status" value="1"/>
</dbReference>
<protein>
    <submittedName>
        <fullName evidence="7">LHFPL tetraspan subfamily member 6 protein</fullName>
    </submittedName>
</protein>
<dbReference type="GeneID" id="106014088"/>
<keyword evidence="2 5" id="KW-0812">Transmembrane</keyword>
<dbReference type="InterPro" id="IPR019372">
    <property type="entry name" value="LHFPL"/>
</dbReference>
<reference evidence="7" key="1">
    <citation type="submission" date="2025-08" db="UniProtKB">
        <authorList>
            <consortium name="RefSeq"/>
        </authorList>
    </citation>
    <scope>IDENTIFICATION</scope>
</reference>
<feature type="transmembrane region" description="Helical" evidence="5">
    <location>
        <begin position="9"/>
        <end position="31"/>
    </location>
</feature>
<evidence type="ECO:0000256" key="2">
    <source>
        <dbReference type="ARBA" id="ARBA00022692"/>
    </source>
</evidence>
<comment type="subcellular location">
    <subcellularLocation>
        <location evidence="1">Membrane</location>
        <topology evidence="1">Multi-pass membrane protein</topology>
    </subcellularLocation>
</comment>
<gene>
    <name evidence="7" type="primary">LOC106014088</name>
</gene>
<name>A0ABM1AFC8_APLCA</name>
<keyword evidence="4 5" id="KW-0472">Membrane</keyword>
<feature type="transmembrane region" description="Helical" evidence="5">
    <location>
        <begin position="82"/>
        <end position="111"/>
    </location>
</feature>
<organism evidence="6 7">
    <name type="scientific">Aplysia californica</name>
    <name type="common">California sea hare</name>
    <dbReference type="NCBI Taxonomy" id="6500"/>
    <lineage>
        <taxon>Eukaryota</taxon>
        <taxon>Metazoa</taxon>
        <taxon>Spiralia</taxon>
        <taxon>Lophotrochozoa</taxon>
        <taxon>Mollusca</taxon>
        <taxon>Gastropoda</taxon>
        <taxon>Heterobranchia</taxon>
        <taxon>Euthyneura</taxon>
        <taxon>Tectipleura</taxon>
        <taxon>Aplysiida</taxon>
        <taxon>Aplysioidea</taxon>
        <taxon>Aplysiidae</taxon>
        <taxon>Aplysia</taxon>
    </lineage>
</organism>
<dbReference type="PANTHER" id="PTHR12489:SF16">
    <property type="entry name" value="LHFPL TETRASPAN SUBFAMILY MEMBER 6 PROTEIN-RELATED"/>
    <property type="match status" value="1"/>
</dbReference>
<proteinExistence type="predicted"/>
<evidence type="ECO:0000313" key="6">
    <source>
        <dbReference type="Proteomes" id="UP000694888"/>
    </source>
</evidence>
<sequence length="205" mass="22084">MSATCVGKFWAVTSFVAAVASCVGFYFPYWLEGRYVTETGDVVPMYVGVFRRCTYPRGLPDGRVVIVEECGRYSTFLAIPSVAWQIGTIVTGTGSSLALLLSLAAIISLCVPNIVTVRLARTAGVLQLLAGVLVATGVSVYPYGLGNRETTQICGVTSRPYHLGDCNLYWAFYLAAMGGGLTILCSTLTCHAYRNKTDRHAPYPV</sequence>
<dbReference type="Proteomes" id="UP000694888">
    <property type="component" value="Unplaced"/>
</dbReference>
<feature type="transmembrane region" description="Helical" evidence="5">
    <location>
        <begin position="123"/>
        <end position="143"/>
    </location>
</feature>
<dbReference type="RefSeq" id="XP_012946584.1">
    <property type="nucleotide sequence ID" value="XM_013091130.2"/>
</dbReference>
<evidence type="ECO:0000256" key="3">
    <source>
        <dbReference type="ARBA" id="ARBA00022989"/>
    </source>
</evidence>
<accession>A0ABM1AFC8</accession>
<evidence type="ECO:0000256" key="1">
    <source>
        <dbReference type="ARBA" id="ARBA00004141"/>
    </source>
</evidence>
<evidence type="ECO:0000313" key="7">
    <source>
        <dbReference type="RefSeq" id="XP_012946584.1"/>
    </source>
</evidence>
<keyword evidence="3 5" id="KW-1133">Transmembrane helix</keyword>